<dbReference type="InterPro" id="IPR001633">
    <property type="entry name" value="EAL_dom"/>
</dbReference>
<dbReference type="PANTHER" id="PTHR33121">
    <property type="entry name" value="CYCLIC DI-GMP PHOSPHODIESTERASE PDEF"/>
    <property type="match status" value="1"/>
</dbReference>
<protein>
    <submittedName>
        <fullName evidence="2">Putative Diguanylate phosphodiesterase</fullName>
    </submittedName>
</protein>
<dbReference type="Pfam" id="PF00563">
    <property type="entry name" value="EAL"/>
    <property type="match status" value="1"/>
</dbReference>
<feature type="domain" description="EAL" evidence="1">
    <location>
        <begin position="13"/>
        <end position="265"/>
    </location>
</feature>
<dbReference type="OrthoDB" id="1673646at2"/>
<dbReference type="InterPro" id="IPR050706">
    <property type="entry name" value="Cyclic-di-GMP_PDE-like"/>
</dbReference>
<evidence type="ECO:0000259" key="1">
    <source>
        <dbReference type="PROSITE" id="PS50883"/>
    </source>
</evidence>
<evidence type="ECO:0000313" key="3">
    <source>
        <dbReference type="Proteomes" id="UP000235828"/>
    </source>
</evidence>
<dbReference type="EMBL" id="LT960612">
    <property type="protein sequence ID" value="SON53372.1"/>
    <property type="molecule type" value="Genomic_DNA"/>
</dbReference>
<dbReference type="PROSITE" id="PS50883">
    <property type="entry name" value="EAL"/>
    <property type="match status" value="1"/>
</dbReference>
<dbReference type="SMART" id="SM00052">
    <property type="entry name" value="EAL"/>
    <property type="match status" value="1"/>
</dbReference>
<dbReference type="PANTHER" id="PTHR33121:SF76">
    <property type="entry name" value="SIGNALING PROTEIN"/>
    <property type="match status" value="1"/>
</dbReference>
<dbReference type="InterPro" id="IPR035919">
    <property type="entry name" value="EAL_sf"/>
</dbReference>
<dbReference type="AlphaFoldDB" id="A0A2N8ZNA2"/>
<dbReference type="CDD" id="cd01948">
    <property type="entry name" value="EAL"/>
    <property type="match status" value="1"/>
</dbReference>
<dbReference type="GO" id="GO:0071111">
    <property type="term" value="F:cyclic-guanylate-specific phosphodiesterase activity"/>
    <property type="evidence" value="ECO:0007669"/>
    <property type="project" value="InterPro"/>
</dbReference>
<dbReference type="SUPFAM" id="SSF141868">
    <property type="entry name" value="EAL domain-like"/>
    <property type="match status" value="1"/>
</dbReference>
<proteinExistence type="predicted"/>
<accession>A0A2N8ZNA2</accession>
<dbReference type="Proteomes" id="UP000235828">
    <property type="component" value="Chromosome B"/>
</dbReference>
<dbReference type="RefSeq" id="WP_102525385.1">
    <property type="nucleotide sequence ID" value="NZ_LT960612.1"/>
</dbReference>
<organism evidence="2 3">
    <name type="scientific">Vibrio tapetis subsp. tapetis</name>
    <dbReference type="NCBI Taxonomy" id="1671868"/>
    <lineage>
        <taxon>Bacteria</taxon>
        <taxon>Pseudomonadati</taxon>
        <taxon>Pseudomonadota</taxon>
        <taxon>Gammaproteobacteria</taxon>
        <taxon>Vibrionales</taxon>
        <taxon>Vibrionaceae</taxon>
        <taxon>Vibrio</taxon>
    </lineage>
</organism>
<dbReference type="KEGG" id="vta:B1761"/>
<reference evidence="2 3" key="1">
    <citation type="submission" date="2017-10" db="EMBL/GenBank/DDBJ databases">
        <authorList>
            <person name="Banno H."/>
            <person name="Chua N.-H."/>
        </authorList>
    </citation>
    <scope>NUCLEOTIDE SEQUENCE [LARGE SCALE GENOMIC DNA]</scope>
    <source>
        <strain evidence="2">Vibrio tapetis CECT4600</strain>
    </source>
</reference>
<evidence type="ECO:0000313" key="2">
    <source>
        <dbReference type="EMBL" id="SON53372.1"/>
    </source>
</evidence>
<sequence>MILSSINKINNCILRKSDGEHYARFSGLMLRSVFQPIFTADENIIGLEALLRIQSEDGRTIRPDDFFHTDLYSNELKTSIEALSRAIHILNFAQSEYSDKKLFLNILPDPKFNQLDVHKSSEIREHLEALDLQSNQIVMEFVELEVKDKVLLSRVKTVIEKSGCAIAVDDYGSNASNKERVTLLNPEIVKIDRGILTAFMNGLVAPLNSALKVAAEVGAKTVIEGIETREQFEQMVQLKIDMFQGYHLAQPEPISIRANPTINGMVG</sequence>
<name>A0A2N8ZNA2_9VIBR</name>
<gene>
    <name evidence="2" type="ORF">VTAP4600_B1761</name>
</gene>
<keyword evidence="3" id="KW-1185">Reference proteome</keyword>
<dbReference type="Gene3D" id="3.20.20.450">
    <property type="entry name" value="EAL domain"/>
    <property type="match status" value="1"/>
</dbReference>